<dbReference type="InterPro" id="IPR051450">
    <property type="entry name" value="Gfo/Idh/MocA_Oxidoreductases"/>
</dbReference>
<organism evidence="3">
    <name type="scientific">Kosmotoga arenicorallina</name>
    <dbReference type="NCBI Taxonomy" id="688066"/>
    <lineage>
        <taxon>Bacteria</taxon>
        <taxon>Thermotogati</taxon>
        <taxon>Thermotogota</taxon>
        <taxon>Thermotogae</taxon>
        <taxon>Kosmotogales</taxon>
        <taxon>Kosmotogaceae</taxon>
        <taxon>Kosmotoga</taxon>
    </lineage>
</organism>
<dbReference type="EMBL" id="DRTH01000110">
    <property type="protein sequence ID" value="HHF08507.1"/>
    <property type="molecule type" value="Genomic_DNA"/>
</dbReference>
<feature type="domain" description="Gfo/Idh/MocA-like oxidoreductase N-terminal" evidence="1">
    <location>
        <begin position="6"/>
        <end position="127"/>
    </location>
</feature>
<dbReference type="Pfam" id="PF02894">
    <property type="entry name" value="GFO_IDH_MocA_C"/>
    <property type="match status" value="1"/>
</dbReference>
<dbReference type="SUPFAM" id="SSF55347">
    <property type="entry name" value="Glyceraldehyde-3-phosphate dehydrogenase-like, C-terminal domain"/>
    <property type="match status" value="1"/>
</dbReference>
<evidence type="ECO:0000259" key="1">
    <source>
        <dbReference type="Pfam" id="PF01408"/>
    </source>
</evidence>
<dbReference type="Pfam" id="PF01408">
    <property type="entry name" value="GFO_IDH_MocA"/>
    <property type="match status" value="1"/>
</dbReference>
<dbReference type="Proteomes" id="UP000886129">
    <property type="component" value="Unassembled WGS sequence"/>
</dbReference>
<dbReference type="Gene3D" id="3.30.360.10">
    <property type="entry name" value="Dihydrodipicolinate Reductase, domain 2"/>
    <property type="match status" value="1"/>
</dbReference>
<reference evidence="3" key="1">
    <citation type="journal article" date="2020" name="mSystems">
        <title>Genome- and Community-Level Interaction Insights into Carbon Utilization and Element Cycling Functions of Hydrothermarchaeota in Hydrothermal Sediment.</title>
        <authorList>
            <person name="Zhou Z."/>
            <person name="Liu Y."/>
            <person name="Xu W."/>
            <person name="Pan J."/>
            <person name="Luo Z.H."/>
            <person name="Li M."/>
        </authorList>
    </citation>
    <scope>NUCLEOTIDE SEQUENCE [LARGE SCALE GENOMIC DNA]</scope>
    <source>
        <strain evidence="3">HyVt-80</strain>
    </source>
</reference>
<comment type="caution">
    <text evidence="3">The sequence shown here is derived from an EMBL/GenBank/DDBJ whole genome shotgun (WGS) entry which is preliminary data.</text>
</comment>
<evidence type="ECO:0000259" key="2">
    <source>
        <dbReference type="Pfam" id="PF02894"/>
    </source>
</evidence>
<gene>
    <name evidence="3" type="ORF">ENL26_01880</name>
</gene>
<dbReference type="GO" id="GO:0000166">
    <property type="term" value="F:nucleotide binding"/>
    <property type="evidence" value="ECO:0007669"/>
    <property type="project" value="InterPro"/>
</dbReference>
<dbReference type="SUPFAM" id="SSF51735">
    <property type="entry name" value="NAD(P)-binding Rossmann-fold domains"/>
    <property type="match status" value="1"/>
</dbReference>
<dbReference type="InterPro" id="IPR000683">
    <property type="entry name" value="Gfo/Idh/MocA-like_OxRdtase_N"/>
</dbReference>
<dbReference type="PANTHER" id="PTHR43377:SF2">
    <property type="entry name" value="BINDING ROSSMANN FOLD OXIDOREDUCTASE, PUTATIVE (AFU_ORTHOLOGUE AFUA_4G00560)-RELATED"/>
    <property type="match status" value="1"/>
</dbReference>
<sequence>MSKVTAVLMGAGSRGRDAFGAYAKDNPDKLKIVALAEPNPIKRNRLADELGIPEAKRFEDWKDLLSVGKIADSAIIAMMDDLHVEPSIEAMKLGYDILLEKPMDRTLEGSMKIALASQEYERKVMVCHVLRYSLFFSKLRELMHSGVIGRIMGIEHKENVGYFHMAHSFVRGNWRNSKETAPIILTKSCHDMDLLYWLIGEKCTYISSFGELSHFKRENMPDGATERCARGCKVEKECPYSAIKIYLGDNIDWPVNVITTDLSHEGRLKALNEGPYGRCVYACDNDVVDHQVVSMTFGKDVMVNFTLSAFTREISRTIRVFGTMGEIRGHFEKNELEVTCFGKEPEVIKIEDPGIGAHNGSDYHMMDAFVEMLSNENYEGTLTSAMDSLESHLMAFAAEESRLNNKVINMEEYRKEKFYGLGR</sequence>
<dbReference type="AlphaFoldDB" id="A0A7C5HS21"/>
<dbReference type="PANTHER" id="PTHR43377">
    <property type="entry name" value="BILIVERDIN REDUCTASE A"/>
    <property type="match status" value="1"/>
</dbReference>
<name>A0A7C5HS21_9BACT</name>
<dbReference type="Gene3D" id="3.40.50.720">
    <property type="entry name" value="NAD(P)-binding Rossmann-like Domain"/>
    <property type="match status" value="1"/>
</dbReference>
<feature type="domain" description="Gfo/Idh/MocA-like oxidoreductase C-terminal" evidence="2">
    <location>
        <begin position="140"/>
        <end position="406"/>
    </location>
</feature>
<proteinExistence type="predicted"/>
<dbReference type="InterPro" id="IPR036291">
    <property type="entry name" value="NAD(P)-bd_dom_sf"/>
</dbReference>
<protein>
    <submittedName>
        <fullName evidence="3">Gfo/Idh/MocA family oxidoreductase</fullName>
    </submittedName>
</protein>
<evidence type="ECO:0000313" key="3">
    <source>
        <dbReference type="EMBL" id="HHF08507.1"/>
    </source>
</evidence>
<accession>A0A7C5HS21</accession>
<dbReference type="InterPro" id="IPR004104">
    <property type="entry name" value="Gfo/Idh/MocA-like_OxRdtase_C"/>
</dbReference>